<gene>
    <name evidence="8" type="ORF">CKO13_05815</name>
</gene>
<dbReference type="CDD" id="cd05014">
    <property type="entry name" value="SIS_Kpsf"/>
    <property type="match status" value="1"/>
</dbReference>
<feature type="domain" description="SIS" evidence="7">
    <location>
        <begin position="51"/>
        <end position="194"/>
    </location>
</feature>
<evidence type="ECO:0000313" key="9">
    <source>
        <dbReference type="Proteomes" id="UP000738126"/>
    </source>
</evidence>
<dbReference type="Proteomes" id="UP000738126">
    <property type="component" value="Unassembled WGS sequence"/>
</dbReference>
<dbReference type="SMART" id="SM00116">
    <property type="entry name" value="CBS"/>
    <property type="match status" value="2"/>
</dbReference>
<dbReference type="PANTHER" id="PTHR42745">
    <property type="match status" value="1"/>
</dbReference>
<reference evidence="8 9" key="1">
    <citation type="journal article" date="2020" name="Microorganisms">
        <title>Osmotic Adaptation and Compatible Solute Biosynthesis of Phototrophic Bacteria as Revealed from Genome Analyses.</title>
        <authorList>
            <person name="Imhoff J.F."/>
            <person name="Rahn T."/>
            <person name="Kunzel S."/>
            <person name="Keller A."/>
            <person name="Neulinger S.C."/>
        </authorList>
    </citation>
    <scope>NUCLEOTIDE SEQUENCE [LARGE SCALE GENOMIC DNA]</scope>
    <source>
        <strain evidence="8 9">DSM 15116</strain>
    </source>
</reference>
<dbReference type="InterPro" id="IPR001347">
    <property type="entry name" value="SIS_dom"/>
</dbReference>
<feature type="domain" description="CBS" evidence="6">
    <location>
        <begin position="220"/>
        <end position="278"/>
    </location>
</feature>
<keyword evidence="9" id="KW-1185">Reference proteome</keyword>
<evidence type="ECO:0000256" key="5">
    <source>
        <dbReference type="PROSITE-ProRule" id="PRU00703"/>
    </source>
</evidence>
<evidence type="ECO:0000256" key="3">
    <source>
        <dbReference type="ARBA" id="ARBA00023122"/>
    </source>
</evidence>
<dbReference type="NCBIfam" id="TIGR00393">
    <property type="entry name" value="kpsF"/>
    <property type="match status" value="1"/>
</dbReference>
<dbReference type="EMBL" id="NRSH01000049">
    <property type="protein sequence ID" value="MBK1726546.1"/>
    <property type="molecule type" value="Genomic_DNA"/>
</dbReference>
<dbReference type="PROSITE" id="PS51371">
    <property type="entry name" value="CBS"/>
    <property type="match status" value="2"/>
</dbReference>
<feature type="domain" description="CBS" evidence="6">
    <location>
        <begin position="287"/>
        <end position="339"/>
    </location>
</feature>
<protein>
    <recommendedName>
        <fullName evidence="4">Arabinose 5-phosphate isomerase</fullName>
        <shortName evidence="4">API</shortName>
        <ecNumber evidence="4">5.3.1.13</ecNumber>
    </recommendedName>
</protein>
<dbReference type="PANTHER" id="PTHR42745:SF1">
    <property type="entry name" value="ARABINOSE 5-PHOSPHATE ISOMERASE KDSD"/>
    <property type="match status" value="1"/>
</dbReference>
<dbReference type="InterPro" id="IPR046348">
    <property type="entry name" value="SIS_dom_sf"/>
</dbReference>
<dbReference type="CDD" id="cd04604">
    <property type="entry name" value="CBS_pair_SIS_assoc"/>
    <property type="match status" value="1"/>
</dbReference>
<sequence>MTPLSTLVEQLGAQEAAADERLQGLGRAVLQVEADAVAALAGRIDAAFSRACHHLLACRGRVIVTGMGKSGHIGSKVAATLASTGTPAFFVHPGEASHGDLGMITADDAVVALSNSGETDEINAIVPLIRRLGVPLVALTGNPGSTLAREASVHLDIGVEQEACPLGLAPTASTTAALAMGDALAVALLDARGFTAEDFARSHPGGRLGRRLLLHIEDVMQTGERVPRVGPQTPLRDALLEISRKGLGMTAVVDEQEQVLGIFTDGDLRRALDRGTDIHATRIEAVMTAAPQTAAAQLLAAEAAERMERFRINALLVVDDAGRLVGALNMHDLLRAGVV</sequence>
<dbReference type="InterPro" id="IPR046342">
    <property type="entry name" value="CBS_dom_sf"/>
</dbReference>
<dbReference type="InterPro" id="IPR035474">
    <property type="entry name" value="SIS_Kpsf"/>
</dbReference>
<evidence type="ECO:0000313" key="8">
    <source>
        <dbReference type="EMBL" id="MBK1726546.1"/>
    </source>
</evidence>
<dbReference type="PIRSF" id="PIRSF004692">
    <property type="entry name" value="KdsD_KpsF"/>
    <property type="match status" value="1"/>
</dbReference>
<dbReference type="RefSeq" id="WP_200257817.1">
    <property type="nucleotide sequence ID" value="NZ_NRSH01000049.1"/>
</dbReference>
<dbReference type="EC" id="5.3.1.13" evidence="4"/>
<dbReference type="InterPro" id="IPR000644">
    <property type="entry name" value="CBS_dom"/>
</dbReference>
<dbReference type="Pfam" id="PF01380">
    <property type="entry name" value="SIS"/>
    <property type="match status" value="1"/>
</dbReference>
<evidence type="ECO:0000256" key="4">
    <source>
        <dbReference type="PIRNR" id="PIRNR004692"/>
    </source>
</evidence>
<name>A0ABS1E479_9GAMM</name>
<dbReference type="PROSITE" id="PS51464">
    <property type="entry name" value="SIS"/>
    <property type="match status" value="1"/>
</dbReference>
<proteinExistence type="inferred from homology"/>
<keyword evidence="3 5" id="KW-0129">CBS domain</keyword>
<comment type="catalytic activity">
    <reaction evidence="4">
        <text>D-arabinose 5-phosphate = D-ribulose 5-phosphate</text>
        <dbReference type="Rhea" id="RHEA:23104"/>
        <dbReference type="ChEBI" id="CHEBI:57693"/>
        <dbReference type="ChEBI" id="CHEBI:58121"/>
        <dbReference type="EC" id="5.3.1.13"/>
    </reaction>
</comment>
<evidence type="ECO:0000259" key="7">
    <source>
        <dbReference type="PROSITE" id="PS51464"/>
    </source>
</evidence>
<dbReference type="GO" id="GO:0016853">
    <property type="term" value="F:isomerase activity"/>
    <property type="evidence" value="ECO:0007669"/>
    <property type="project" value="UniProtKB-KW"/>
</dbReference>
<keyword evidence="2" id="KW-0677">Repeat</keyword>
<comment type="similarity">
    <text evidence="1 4">Belongs to the SIS family. GutQ/KpsF subfamily.</text>
</comment>
<dbReference type="Pfam" id="PF00571">
    <property type="entry name" value="CBS"/>
    <property type="match status" value="2"/>
</dbReference>
<evidence type="ECO:0000256" key="1">
    <source>
        <dbReference type="ARBA" id="ARBA00008165"/>
    </source>
</evidence>
<dbReference type="InterPro" id="IPR004800">
    <property type="entry name" value="KdsD/KpsF-type"/>
</dbReference>
<accession>A0ABS1E479</accession>
<dbReference type="Gene3D" id="3.40.50.10490">
    <property type="entry name" value="Glucose-6-phosphate isomerase like protein, domain 1"/>
    <property type="match status" value="1"/>
</dbReference>
<organism evidence="8 9">
    <name type="scientific">Halorhodospira neutriphila</name>
    <dbReference type="NCBI Taxonomy" id="168379"/>
    <lineage>
        <taxon>Bacteria</taxon>
        <taxon>Pseudomonadati</taxon>
        <taxon>Pseudomonadota</taxon>
        <taxon>Gammaproteobacteria</taxon>
        <taxon>Chromatiales</taxon>
        <taxon>Ectothiorhodospiraceae</taxon>
        <taxon>Halorhodospira</taxon>
    </lineage>
</organism>
<dbReference type="Gene3D" id="3.10.580.10">
    <property type="entry name" value="CBS-domain"/>
    <property type="match status" value="1"/>
</dbReference>
<dbReference type="SUPFAM" id="SSF53697">
    <property type="entry name" value="SIS domain"/>
    <property type="match status" value="1"/>
</dbReference>
<evidence type="ECO:0000259" key="6">
    <source>
        <dbReference type="PROSITE" id="PS51371"/>
    </source>
</evidence>
<comment type="caution">
    <text evidence="8">The sequence shown here is derived from an EMBL/GenBank/DDBJ whole genome shotgun (WGS) entry which is preliminary data.</text>
</comment>
<keyword evidence="4 8" id="KW-0413">Isomerase</keyword>
<evidence type="ECO:0000256" key="2">
    <source>
        <dbReference type="ARBA" id="ARBA00022737"/>
    </source>
</evidence>
<dbReference type="InterPro" id="IPR050986">
    <property type="entry name" value="GutQ/KpsF_isomerases"/>
</dbReference>